<name>A0AAV5M1U2_9ROSI</name>
<dbReference type="Pfam" id="PF03732">
    <property type="entry name" value="Retrotrans_gag"/>
    <property type="match status" value="1"/>
</dbReference>
<protein>
    <recommendedName>
        <fullName evidence="1">Retrotransposon gag domain-containing protein</fullName>
    </recommendedName>
</protein>
<gene>
    <name evidence="2" type="ORF">SLEP1_g50229</name>
</gene>
<reference evidence="2 3" key="1">
    <citation type="journal article" date="2021" name="Commun. Biol.">
        <title>The genome of Shorea leprosula (Dipterocarpaceae) highlights the ecological relevance of drought in aseasonal tropical rainforests.</title>
        <authorList>
            <person name="Ng K.K.S."/>
            <person name="Kobayashi M.J."/>
            <person name="Fawcett J.A."/>
            <person name="Hatakeyama M."/>
            <person name="Paape T."/>
            <person name="Ng C.H."/>
            <person name="Ang C.C."/>
            <person name="Tnah L.H."/>
            <person name="Lee C.T."/>
            <person name="Nishiyama T."/>
            <person name="Sese J."/>
            <person name="O'Brien M.J."/>
            <person name="Copetti D."/>
            <person name="Mohd Noor M.I."/>
            <person name="Ong R.C."/>
            <person name="Putra M."/>
            <person name="Sireger I.Z."/>
            <person name="Indrioko S."/>
            <person name="Kosugi Y."/>
            <person name="Izuno A."/>
            <person name="Isagi Y."/>
            <person name="Lee S.L."/>
            <person name="Shimizu K.K."/>
        </authorList>
    </citation>
    <scope>NUCLEOTIDE SEQUENCE [LARGE SCALE GENOMIC DNA]</scope>
    <source>
        <strain evidence="2">214</strain>
    </source>
</reference>
<dbReference type="EMBL" id="BPVZ01000162">
    <property type="protein sequence ID" value="GKV42866.1"/>
    <property type="molecule type" value="Genomic_DNA"/>
</dbReference>
<organism evidence="2 3">
    <name type="scientific">Rubroshorea leprosula</name>
    <dbReference type="NCBI Taxonomy" id="152421"/>
    <lineage>
        <taxon>Eukaryota</taxon>
        <taxon>Viridiplantae</taxon>
        <taxon>Streptophyta</taxon>
        <taxon>Embryophyta</taxon>
        <taxon>Tracheophyta</taxon>
        <taxon>Spermatophyta</taxon>
        <taxon>Magnoliopsida</taxon>
        <taxon>eudicotyledons</taxon>
        <taxon>Gunneridae</taxon>
        <taxon>Pentapetalae</taxon>
        <taxon>rosids</taxon>
        <taxon>malvids</taxon>
        <taxon>Malvales</taxon>
        <taxon>Dipterocarpaceae</taxon>
        <taxon>Rubroshorea</taxon>
    </lineage>
</organism>
<evidence type="ECO:0000313" key="2">
    <source>
        <dbReference type="EMBL" id="GKV42866.1"/>
    </source>
</evidence>
<feature type="domain" description="Retrotransposon gag" evidence="1">
    <location>
        <begin position="59"/>
        <end position="120"/>
    </location>
</feature>
<sequence>MIKFRALCICGTLSQVYDVCHVPEFGFWGVTGCPYAHLQMYARKMAPYANDERVLIHYFQDSLSGLTSVWFSTLDEKKIRTFKDVSQAFMKQYEYNISLDPTRDSLQRITKRSNEPFKEFT</sequence>
<keyword evidence="3" id="KW-1185">Reference proteome</keyword>
<accession>A0AAV5M1U2</accession>
<evidence type="ECO:0000259" key="1">
    <source>
        <dbReference type="Pfam" id="PF03732"/>
    </source>
</evidence>
<proteinExistence type="predicted"/>
<dbReference type="PANTHER" id="PTHR33223:SF8">
    <property type="entry name" value="OS04G0172440 PROTEIN"/>
    <property type="match status" value="1"/>
</dbReference>
<dbReference type="Proteomes" id="UP001054252">
    <property type="component" value="Unassembled WGS sequence"/>
</dbReference>
<dbReference type="InterPro" id="IPR005162">
    <property type="entry name" value="Retrotrans_gag_dom"/>
</dbReference>
<dbReference type="AlphaFoldDB" id="A0AAV5M1U2"/>
<comment type="caution">
    <text evidence="2">The sequence shown here is derived from an EMBL/GenBank/DDBJ whole genome shotgun (WGS) entry which is preliminary data.</text>
</comment>
<dbReference type="PANTHER" id="PTHR33223">
    <property type="entry name" value="CCHC-TYPE DOMAIN-CONTAINING PROTEIN"/>
    <property type="match status" value="1"/>
</dbReference>
<evidence type="ECO:0000313" key="3">
    <source>
        <dbReference type="Proteomes" id="UP001054252"/>
    </source>
</evidence>